<dbReference type="PANTHER" id="PTHR14119:SF3">
    <property type="entry name" value="ISOCHORISMATASE DOMAIN-CONTAINING PROTEIN 2"/>
    <property type="match status" value="1"/>
</dbReference>
<gene>
    <name evidence="2" type="ORF">PQJ73_20925</name>
</gene>
<accession>A0ABT5JEP7</accession>
<evidence type="ECO:0000259" key="1">
    <source>
        <dbReference type="Pfam" id="PF00857"/>
    </source>
</evidence>
<reference evidence="2" key="2">
    <citation type="submission" date="2023-02" db="EMBL/GenBank/DDBJ databases">
        <authorList>
            <person name="Rayyan A."/>
            <person name="Meyer T."/>
            <person name="Kyndt J.A."/>
        </authorList>
    </citation>
    <scope>NUCLEOTIDE SEQUENCE</scope>
    <source>
        <strain evidence="2">DSM 9987</strain>
    </source>
</reference>
<dbReference type="EMBL" id="JAQQLI010000038">
    <property type="protein sequence ID" value="MDC7788160.1"/>
    <property type="molecule type" value="Genomic_DNA"/>
</dbReference>
<protein>
    <submittedName>
        <fullName evidence="2">Isochorismatase family protein</fullName>
    </submittedName>
</protein>
<proteinExistence type="predicted"/>
<sequence length="177" mass="19091">MPTIDSKRSTLVVVDFQERLMPAIAESETAIANARRLLDAAALIGIPVVFTEQNPKGLGRTVAALPTGGHPVVTKSTFDSVPAPGFIAALAPAHALVIAGCEAHVCVCQTVLGLLTKKRQVYVVRDAVGSRRAESKETALRRMERHGAEIVTTEMVVFEWLESAEHPRFREVAALVK</sequence>
<dbReference type="InterPro" id="IPR036380">
    <property type="entry name" value="Isochorismatase-like_sf"/>
</dbReference>
<dbReference type="PANTHER" id="PTHR14119">
    <property type="entry name" value="HYDROLASE"/>
    <property type="match status" value="1"/>
</dbReference>
<evidence type="ECO:0000313" key="3">
    <source>
        <dbReference type="Proteomes" id="UP001165652"/>
    </source>
</evidence>
<feature type="domain" description="Isochorismatase-like" evidence="1">
    <location>
        <begin position="10"/>
        <end position="154"/>
    </location>
</feature>
<evidence type="ECO:0000313" key="2">
    <source>
        <dbReference type="EMBL" id="MDC7788160.1"/>
    </source>
</evidence>
<dbReference type="Pfam" id="PF00857">
    <property type="entry name" value="Isochorismatase"/>
    <property type="match status" value="1"/>
</dbReference>
<organism evidence="2 3">
    <name type="scientific">Rhodoplanes tepidamans</name>
    <name type="common">Rhodoplanes cryptolactis</name>
    <dbReference type="NCBI Taxonomy" id="200616"/>
    <lineage>
        <taxon>Bacteria</taxon>
        <taxon>Pseudomonadati</taxon>
        <taxon>Pseudomonadota</taxon>
        <taxon>Alphaproteobacteria</taxon>
        <taxon>Hyphomicrobiales</taxon>
        <taxon>Nitrobacteraceae</taxon>
        <taxon>Rhodoplanes</taxon>
    </lineage>
</organism>
<reference evidence="2" key="1">
    <citation type="journal article" date="2023" name="Microbiol Resour">
        <title>Genome Sequences of Rhodoplanes serenus and Two Thermotolerant Strains, Rhodoplanes tepidamans and 'Rhodoplanes cryptolactis,' Further Refine the Genus.</title>
        <authorList>
            <person name="Rayyan A.A."/>
            <person name="Kyndt J.A."/>
        </authorList>
    </citation>
    <scope>NUCLEOTIDE SEQUENCE</scope>
    <source>
        <strain evidence="2">DSM 9987</strain>
    </source>
</reference>
<name>A0ABT5JEP7_RHOTP</name>
<dbReference type="Gene3D" id="3.40.50.850">
    <property type="entry name" value="Isochorismatase-like"/>
    <property type="match status" value="1"/>
</dbReference>
<keyword evidence="3" id="KW-1185">Reference proteome</keyword>
<dbReference type="SUPFAM" id="SSF52499">
    <property type="entry name" value="Isochorismatase-like hydrolases"/>
    <property type="match status" value="1"/>
</dbReference>
<dbReference type="InterPro" id="IPR050993">
    <property type="entry name" value="Isochorismatase_domain"/>
</dbReference>
<dbReference type="RefSeq" id="WP_272778998.1">
    <property type="nucleotide sequence ID" value="NZ_JAQQLI010000038.1"/>
</dbReference>
<dbReference type="InterPro" id="IPR000868">
    <property type="entry name" value="Isochorismatase-like_dom"/>
</dbReference>
<comment type="caution">
    <text evidence="2">The sequence shown here is derived from an EMBL/GenBank/DDBJ whole genome shotgun (WGS) entry which is preliminary data.</text>
</comment>
<dbReference type="Proteomes" id="UP001165652">
    <property type="component" value="Unassembled WGS sequence"/>
</dbReference>